<evidence type="ECO:0000313" key="4">
    <source>
        <dbReference type="EMBL" id="MQT16465.1"/>
    </source>
</evidence>
<feature type="transmembrane region" description="Helical" evidence="2">
    <location>
        <begin position="45"/>
        <end position="63"/>
    </location>
</feature>
<protein>
    <submittedName>
        <fullName evidence="4">Aa3-type cytochrome c oxidase subunit IV</fullName>
    </submittedName>
</protein>
<organism evidence="4 5">
    <name type="scientific">Sandarakinorhabdus fusca</name>
    <dbReference type="NCBI Taxonomy" id="1439888"/>
    <lineage>
        <taxon>Bacteria</taxon>
        <taxon>Pseudomonadati</taxon>
        <taxon>Pseudomonadota</taxon>
        <taxon>Alphaproteobacteria</taxon>
        <taxon>Sphingomonadales</taxon>
        <taxon>Sphingosinicellaceae</taxon>
        <taxon>Sandarakinorhabdus</taxon>
    </lineage>
</organism>
<keyword evidence="2" id="KW-0472">Membrane</keyword>
<dbReference type="InterPro" id="IPR012422">
    <property type="entry name" value="Cyt_c_oxidase_su4_bac-aa3"/>
</dbReference>
<dbReference type="Gene3D" id="1.20.5.160">
    <property type="entry name" value="Bacterial aa3 type cytochrome c oxidase subunit IV"/>
    <property type="match status" value="1"/>
</dbReference>
<evidence type="ECO:0000256" key="1">
    <source>
        <dbReference type="SAM" id="MobiDB-lite"/>
    </source>
</evidence>
<proteinExistence type="predicted"/>
<reference evidence="4 5" key="1">
    <citation type="submission" date="2019-09" db="EMBL/GenBank/DDBJ databases">
        <title>Polymorphobacter sp. isolated from a lake in China.</title>
        <authorList>
            <person name="Liu Z."/>
        </authorList>
    </citation>
    <scope>NUCLEOTIDE SEQUENCE [LARGE SCALE GENOMIC DNA]</scope>
    <source>
        <strain evidence="4 5">D40P</strain>
    </source>
</reference>
<dbReference type="InterPro" id="IPR036596">
    <property type="entry name" value="Cyt-C_aa3_sf"/>
</dbReference>
<name>A0A7C9KVT6_9SPHN</name>
<accession>A0A7C9KVT6</accession>
<feature type="compositionally biased region" description="Low complexity" evidence="1">
    <location>
        <begin position="1"/>
        <end position="17"/>
    </location>
</feature>
<evidence type="ECO:0000313" key="5">
    <source>
        <dbReference type="Proteomes" id="UP000481327"/>
    </source>
</evidence>
<dbReference type="EMBL" id="WIOL01000001">
    <property type="protein sequence ID" value="MQT16465.1"/>
    <property type="molecule type" value="Genomic_DNA"/>
</dbReference>
<evidence type="ECO:0000256" key="2">
    <source>
        <dbReference type="SAM" id="Phobius"/>
    </source>
</evidence>
<keyword evidence="2" id="KW-0812">Transmembrane</keyword>
<comment type="caution">
    <text evidence="4">The sequence shown here is derived from an EMBL/GenBank/DDBJ whole genome shotgun (WGS) entry which is preliminary data.</text>
</comment>
<dbReference type="SUPFAM" id="SSF81469">
    <property type="entry name" value="Bacterial aa3 type cytochrome c oxidase subunit IV"/>
    <property type="match status" value="1"/>
</dbReference>
<dbReference type="AlphaFoldDB" id="A0A7C9KVT6"/>
<dbReference type="Pfam" id="PF07835">
    <property type="entry name" value="COX4_pro_2"/>
    <property type="match status" value="1"/>
</dbReference>
<gene>
    <name evidence="4" type="ORF">F3168_04235</name>
</gene>
<feature type="region of interest" description="Disordered" evidence="1">
    <location>
        <begin position="1"/>
        <end position="32"/>
    </location>
</feature>
<evidence type="ECO:0000259" key="3">
    <source>
        <dbReference type="Pfam" id="PF07835"/>
    </source>
</evidence>
<dbReference type="Proteomes" id="UP000481327">
    <property type="component" value="Unassembled WGS sequence"/>
</dbReference>
<keyword evidence="5" id="KW-1185">Reference proteome</keyword>
<sequence length="64" mass="6699">MTTATSGTATSGMANSGMAMADDGENSQKQLGERRETFDGFISATKWAVILVALALILMAVFLV</sequence>
<keyword evidence="2" id="KW-1133">Transmembrane helix</keyword>
<feature type="domain" description="Cytochrome c oxidase subunit IV bacterial aa3 type" evidence="3">
    <location>
        <begin position="34"/>
        <end position="63"/>
    </location>
</feature>
<dbReference type="RefSeq" id="WP_152576861.1">
    <property type="nucleotide sequence ID" value="NZ_JAATJI010000001.1"/>
</dbReference>